<dbReference type="AlphaFoldDB" id="A0A2T3WD17"/>
<evidence type="ECO:0000313" key="3">
    <source>
        <dbReference type="Proteomes" id="UP000240317"/>
    </source>
</evidence>
<reference evidence="2 3" key="1">
    <citation type="submission" date="2018-03" db="EMBL/GenBank/DDBJ databases">
        <title>Draft genome of Deinococcus sp. OD32.</title>
        <authorList>
            <person name="Wang X.-P."/>
            <person name="Du Z.-J."/>
        </authorList>
    </citation>
    <scope>NUCLEOTIDE SEQUENCE [LARGE SCALE GENOMIC DNA]</scope>
    <source>
        <strain evidence="2 3">OD32</strain>
    </source>
</reference>
<dbReference type="Proteomes" id="UP000240317">
    <property type="component" value="Unassembled WGS sequence"/>
</dbReference>
<comment type="caution">
    <text evidence="2">The sequence shown here is derived from an EMBL/GenBank/DDBJ whole genome shotgun (WGS) entry which is preliminary data.</text>
</comment>
<keyword evidence="1" id="KW-1133">Transmembrane helix</keyword>
<organism evidence="2 3">
    <name type="scientific">Deinococcus arcticus</name>
    <dbReference type="NCBI Taxonomy" id="2136176"/>
    <lineage>
        <taxon>Bacteria</taxon>
        <taxon>Thermotogati</taxon>
        <taxon>Deinococcota</taxon>
        <taxon>Deinococci</taxon>
        <taxon>Deinococcales</taxon>
        <taxon>Deinococcaceae</taxon>
        <taxon>Deinococcus</taxon>
    </lineage>
</organism>
<feature type="transmembrane region" description="Helical" evidence="1">
    <location>
        <begin position="141"/>
        <end position="162"/>
    </location>
</feature>
<proteinExistence type="predicted"/>
<feature type="transmembrane region" description="Helical" evidence="1">
    <location>
        <begin position="86"/>
        <end position="105"/>
    </location>
</feature>
<evidence type="ECO:0000256" key="1">
    <source>
        <dbReference type="SAM" id="Phobius"/>
    </source>
</evidence>
<keyword evidence="1" id="KW-0812">Transmembrane</keyword>
<protein>
    <submittedName>
        <fullName evidence="2">Uncharacterized protein</fullName>
    </submittedName>
</protein>
<dbReference type="RefSeq" id="WP_107136324.1">
    <property type="nucleotide sequence ID" value="NZ_PYSV01000001.1"/>
</dbReference>
<gene>
    <name evidence="2" type="ORF">C8263_01580</name>
</gene>
<accession>A0A2T3WD17</accession>
<sequence>MRVSPPAARAGRLLGLLVALWVTVPGVLHPLNPGWLSGVNLIFHEAGHMLLMFAGEIPMLLGGSLLQVLVPGACVAAFLGRGDRFAAGLTTLWLAHSLSGVAAYIRDAPGRDLPLITGDPDTHDWWQLLGGWNALDAADPLGRFVLFLAYAAVVGGVLLALWDEVAAP</sequence>
<dbReference type="EMBL" id="PYSV01000001">
    <property type="protein sequence ID" value="PTA69732.1"/>
    <property type="molecule type" value="Genomic_DNA"/>
</dbReference>
<dbReference type="OrthoDB" id="9801221at2"/>
<keyword evidence="3" id="KW-1185">Reference proteome</keyword>
<name>A0A2T3WD17_9DEIO</name>
<keyword evidence="1" id="KW-0472">Membrane</keyword>
<feature type="transmembrane region" description="Helical" evidence="1">
    <location>
        <begin position="57"/>
        <end position="79"/>
    </location>
</feature>
<evidence type="ECO:0000313" key="2">
    <source>
        <dbReference type="EMBL" id="PTA69732.1"/>
    </source>
</evidence>